<evidence type="ECO:0000256" key="1">
    <source>
        <dbReference type="ARBA" id="ARBA00006739"/>
    </source>
</evidence>
<name>C1E5L9_MICCC</name>
<keyword evidence="2" id="KW-0328">Glycosyltransferase</keyword>
<dbReference type="AlphaFoldDB" id="C1E5L9"/>
<gene>
    <name evidence="5" type="ORF">MICPUN_50172</name>
</gene>
<comment type="similarity">
    <text evidence="1">Belongs to the glycosyltransferase 2 family.</text>
</comment>
<keyword evidence="3" id="KW-0808">Transferase</keyword>
<dbReference type="InParanoid" id="C1E5L9"/>
<proteinExistence type="inferred from homology"/>
<dbReference type="STRING" id="296587.C1E5L9"/>
<dbReference type="Proteomes" id="UP000002009">
    <property type="component" value="Chromosome 5"/>
</dbReference>
<keyword evidence="6" id="KW-1185">Reference proteome</keyword>
<dbReference type="SUPFAM" id="SSF53448">
    <property type="entry name" value="Nucleotide-diphospho-sugar transferases"/>
    <property type="match status" value="1"/>
</dbReference>
<dbReference type="OMA" id="WARIETW"/>
<feature type="domain" description="Glycosyltransferase 2-like" evidence="4">
    <location>
        <begin position="275"/>
        <end position="358"/>
    </location>
</feature>
<dbReference type="EMBL" id="CP001326">
    <property type="protein sequence ID" value="ACO63656.1"/>
    <property type="molecule type" value="Genomic_DNA"/>
</dbReference>
<sequence>MSTTMALAALLPVTSKEGSTRATKTAILTKIRAVADSLPDGSRIYLGIDDDDTVLLPIDQEELEQATHPHGVTRRIFASTNPSNIIGIVNELCMLAFADGMDFFVLLGDDVSLQLGWFDTVSQNFKEIERSTGQPGFGCVALDDVSFPGFPTFPIVGRSHVEIFGGWAPSAFINQGADPWIFEVYRRFNSARFCDARVRNGIGGDELNESRYVKHTIQWKDDILTNAVASVRTAKPFLKETVTLDVLVPSFRADLDILQRICELDVPSGCSTQVVIIIDDPARIDARRLLEEKYGHRVRVRVNDGNLGASASRNRALDESAAEWVLFLDDDVHPDNLILHTYVDAIRAQGDYVSGFIGPTQMPPPANVYCAGIELVWLLYFWSKHVRSRKNDEVPWGVTAQLCTKRIEVRFDLRFPKTGGGEDIDYCLRVKRVTKKPLLGIESKCVHPWWDRGYPRNNRFYGWAEGDSMLIPMYPEHAYLSFPNAIESMAITCLASAAWMCGNSTACTETPVRCAVICFGILLCDAVFDVFNIFFEDNVSHFRGTRRLLAGIIGSVWYKNLGVELGHFYAPIRRFQFQVLHRFDWWCGKDKSKVDETRLRELMRFVAFAGLALLVAIS</sequence>
<reference evidence="5 6" key="1">
    <citation type="journal article" date="2009" name="Science">
        <title>Green evolution and dynamic adaptations revealed by genomes of the marine picoeukaryotes Micromonas.</title>
        <authorList>
            <person name="Worden A.Z."/>
            <person name="Lee J.H."/>
            <person name="Mock T."/>
            <person name="Rouze P."/>
            <person name="Simmons M.P."/>
            <person name="Aerts A.L."/>
            <person name="Allen A.E."/>
            <person name="Cuvelier M.L."/>
            <person name="Derelle E."/>
            <person name="Everett M.V."/>
            <person name="Foulon E."/>
            <person name="Grimwood J."/>
            <person name="Gundlach H."/>
            <person name="Henrissat B."/>
            <person name="Napoli C."/>
            <person name="McDonald S.M."/>
            <person name="Parker M.S."/>
            <person name="Rombauts S."/>
            <person name="Salamov A."/>
            <person name="Von Dassow P."/>
            <person name="Badger J.H."/>
            <person name="Coutinho P.M."/>
            <person name="Demir E."/>
            <person name="Dubchak I."/>
            <person name="Gentemann C."/>
            <person name="Eikrem W."/>
            <person name="Gready J.E."/>
            <person name="John U."/>
            <person name="Lanier W."/>
            <person name="Lindquist E.A."/>
            <person name="Lucas S."/>
            <person name="Mayer K.F."/>
            <person name="Moreau H."/>
            <person name="Not F."/>
            <person name="Otillar R."/>
            <person name="Panaud O."/>
            <person name="Pangilinan J."/>
            <person name="Paulsen I."/>
            <person name="Piegu B."/>
            <person name="Poliakov A."/>
            <person name="Robbens S."/>
            <person name="Schmutz J."/>
            <person name="Toulza E."/>
            <person name="Wyss T."/>
            <person name="Zelensky A."/>
            <person name="Zhou K."/>
            <person name="Armbrust E.V."/>
            <person name="Bhattacharya D."/>
            <person name="Goodenough U.W."/>
            <person name="Van de Peer Y."/>
            <person name="Grigoriev I.V."/>
        </authorList>
    </citation>
    <scope>NUCLEOTIDE SEQUENCE [LARGE SCALE GENOMIC DNA]</scope>
    <source>
        <strain evidence="6">RCC299 / NOUM17</strain>
    </source>
</reference>
<dbReference type="GeneID" id="8243307"/>
<dbReference type="OrthoDB" id="546768at2759"/>
<dbReference type="GO" id="GO:0016757">
    <property type="term" value="F:glycosyltransferase activity"/>
    <property type="evidence" value="ECO:0007669"/>
    <property type="project" value="UniProtKB-KW"/>
</dbReference>
<evidence type="ECO:0000313" key="6">
    <source>
        <dbReference type="Proteomes" id="UP000002009"/>
    </source>
</evidence>
<dbReference type="KEGG" id="mis:MICPUN_50172"/>
<protein>
    <recommendedName>
        <fullName evidence="4">Glycosyltransferase 2-like domain-containing protein</fullName>
    </recommendedName>
</protein>
<dbReference type="Pfam" id="PF00535">
    <property type="entry name" value="Glycos_transf_2"/>
    <property type="match status" value="1"/>
</dbReference>
<accession>C1E5L9</accession>
<evidence type="ECO:0000259" key="4">
    <source>
        <dbReference type="Pfam" id="PF00535"/>
    </source>
</evidence>
<organism evidence="5 6">
    <name type="scientific">Micromonas commoda (strain RCC299 / NOUM17 / CCMP2709)</name>
    <name type="common">Picoplanktonic green alga</name>
    <dbReference type="NCBI Taxonomy" id="296587"/>
    <lineage>
        <taxon>Eukaryota</taxon>
        <taxon>Viridiplantae</taxon>
        <taxon>Chlorophyta</taxon>
        <taxon>Mamiellophyceae</taxon>
        <taxon>Mamiellales</taxon>
        <taxon>Mamiellaceae</taxon>
        <taxon>Micromonas</taxon>
    </lineage>
</organism>
<dbReference type="eggNOG" id="ENOG502RRET">
    <property type="taxonomic scope" value="Eukaryota"/>
</dbReference>
<evidence type="ECO:0000313" key="5">
    <source>
        <dbReference type="EMBL" id="ACO63656.1"/>
    </source>
</evidence>
<dbReference type="PANTHER" id="PTHR43179:SF12">
    <property type="entry name" value="GALACTOFURANOSYLTRANSFERASE GLFT2"/>
    <property type="match status" value="1"/>
</dbReference>
<evidence type="ECO:0000256" key="2">
    <source>
        <dbReference type="ARBA" id="ARBA00022676"/>
    </source>
</evidence>
<dbReference type="PANTHER" id="PTHR43179">
    <property type="entry name" value="RHAMNOSYLTRANSFERASE WBBL"/>
    <property type="match status" value="1"/>
</dbReference>
<dbReference type="InterPro" id="IPR001173">
    <property type="entry name" value="Glyco_trans_2-like"/>
</dbReference>
<dbReference type="RefSeq" id="XP_002502398.1">
    <property type="nucleotide sequence ID" value="XM_002502352.1"/>
</dbReference>
<dbReference type="InterPro" id="IPR029044">
    <property type="entry name" value="Nucleotide-diphossugar_trans"/>
</dbReference>
<dbReference type="Gene3D" id="3.90.550.10">
    <property type="entry name" value="Spore Coat Polysaccharide Biosynthesis Protein SpsA, Chain A"/>
    <property type="match status" value="1"/>
</dbReference>
<evidence type="ECO:0000256" key="3">
    <source>
        <dbReference type="ARBA" id="ARBA00022679"/>
    </source>
</evidence>
<dbReference type="CDD" id="cd00761">
    <property type="entry name" value="Glyco_tranf_GTA_type"/>
    <property type="match status" value="1"/>
</dbReference>